<proteinExistence type="predicted"/>
<dbReference type="KEGG" id="req:REQ_09750"/>
<accession>A0A3S5Y3H1</accession>
<dbReference type="Pfam" id="PF01569">
    <property type="entry name" value="PAP2"/>
    <property type="match status" value="1"/>
</dbReference>
<keyword evidence="1" id="KW-1133">Transmembrane helix</keyword>
<dbReference type="PANTHER" id="PTHR14969:SF13">
    <property type="entry name" value="AT30094P"/>
    <property type="match status" value="1"/>
</dbReference>
<gene>
    <name evidence="3" type="ordered locus">REQ_09750</name>
</gene>
<dbReference type="CDD" id="cd03392">
    <property type="entry name" value="PAP2_like_2"/>
    <property type="match status" value="1"/>
</dbReference>
<feature type="transmembrane region" description="Helical" evidence="1">
    <location>
        <begin position="126"/>
        <end position="148"/>
    </location>
</feature>
<reference evidence="3" key="1">
    <citation type="journal article" date="2010" name="PLoS Genet.">
        <title>The genome of a pathogenic rhodococcus: cooptive virulence underpinned by key gene acquisitions.</title>
        <authorList>
            <person name="Letek M."/>
            <person name="Gonzalez P."/>
            <person name="Macarthur I."/>
            <person name="Rodriguez H."/>
            <person name="Freeman T.C."/>
            <person name="Valero-Rello A."/>
            <person name="Blanco M."/>
            <person name="Buckley T."/>
            <person name="Cherevach I."/>
            <person name="Fahey R."/>
            <person name="Hapeshi A."/>
            <person name="Holdstock J."/>
            <person name="Leadon D."/>
            <person name="Navas J."/>
            <person name="Ocampo A."/>
            <person name="Quail M.A."/>
            <person name="Sanders M."/>
            <person name="Scortti M.M."/>
            <person name="Prescott J.F."/>
            <person name="Fogarty U."/>
            <person name="Meijer W.G."/>
            <person name="Parkhill J."/>
            <person name="Bentley S.D."/>
            <person name="Vazquez-Boland J.A."/>
        </authorList>
    </citation>
    <scope>NUCLEOTIDE SEQUENCE [LARGE SCALE GENOMIC DNA]</scope>
    <source>
        <strain evidence="3 4">103S</strain>
    </source>
</reference>
<keyword evidence="1" id="KW-0812">Transmembrane</keyword>
<keyword evidence="1" id="KW-0472">Membrane</keyword>
<feature type="transmembrane region" description="Helical" evidence="1">
    <location>
        <begin position="97"/>
        <end position="119"/>
    </location>
</feature>
<dbReference type="SUPFAM" id="SSF48317">
    <property type="entry name" value="Acid phosphatase/Vanadium-dependent haloperoxidase"/>
    <property type="match status" value="1"/>
</dbReference>
<dbReference type="RefSeq" id="WP_005515083.1">
    <property type="nucleotide sequence ID" value="NC_014659.1"/>
</dbReference>
<dbReference type="EMBL" id="FN563149">
    <property type="protein sequence ID" value="CBH47079.1"/>
    <property type="molecule type" value="Genomic_DNA"/>
</dbReference>
<protein>
    <submittedName>
        <fullName evidence="3">Phosphoesterase</fullName>
    </submittedName>
</protein>
<dbReference type="SMART" id="SM00014">
    <property type="entry name" value="acidPPc"/>
    <property type="match status" value="1"/>
</dbReference>
<organism evidence="3">
    <name type="scientific">Rhodococcus hoagii (strain 103S)</name>
    <name type="common">Rhodococcus equi</name>
    <dbReference type="NCBI Taxonomy" id="685727"/>
    <lineage>
        <taxon>Bacteria</taxon>
        <taxon>Bacillati</taxon>
        <taxon>Actinomycetota</taxon>
        <taxon>Actinomycetes</taxon>
        <taxon>Mycobacteriales</taxon>
        <taxon>Nocardiaceae</taxon>
        <taxon>Prescottella</taxon>
    </lineage>
</organism>
<feature type="domain" description="Phosphatidic acid phosphatase type 2/haloperoxidase" evidence="2">
    <location>
        <begin position="55"/>
        <end position="169"/>
    </location>
</feature>
<sequence>MTDMDQSVLNWMLDIRTPGLTDVVTVITHSGGTVAAFVISTIVTVALLLRRYTAEAVTVAGAMLSGWAAMSLLKLFFGRQRPPVPERLVVLDSYSFPSGHAMMSAILACVLGAVVVRLVAPGIRRIALLVLLGCYTIAVGLSRVYLAAHWLTDVLAGWAFGIAWAALWIWAISRRSRHRTRANTL</sequence>
<dbReference type="AlphaFoldDB" id="A0A3S5Y3H1"/>
<dbReference type="InterPro" id="IPR036938">
    <property type="entry name" value="PAP2/HPO_sf"/>
</dbReference>
<feature type="transmembrane region" description="Helical" evidence="1">
    <location>
        <begin position="154"/>
        <end position="172"/>
    </location>
</feature>
<evidence type="ECO:0000259" key="2">
    <source>
        <dbReference type="SMART" id="SM00014"/>
    </source>
</evidence>
<evidence type="ECO:0000256" key="1">
    <source>
        <dbReference type="SAM" id="Phobius"/>
    </source>
</evidence>
<name>A0A3S5Y3H1_RHOH1</name>
<dbReference type="Proteomes" id="UP001154400">
    <property type="component" value="Chromosome"/>
</dbReference>
<dbReference type="InterPro" id="IPR000326">
    <property type="entry name" value="PAP2/HPO"/>
</dbReference>
<feature type="transmembrane region" description="Helical" evidence="1">
    <location>
        <begin position="56"/>
        <end position="77"/>
    </location>
</feature>
<feature type="transmembrane region" description="Helical" evidence="1">
    <location>
        <begin position="26"/>
        <end position="49"/>
    </location>
</feature>
<dbReference type="Gene3D" id="1.20.144.10">
    <property type="entry name" value="Phosphatidic acid phosphatase type 2/haloperoxidase"/>
    <property type="match status" value="2"/>
</dbReference>
<dbReference type="PANTHER" id="PTHR14969">
    <property type="entry name" value="SPHINGOSINE-1-PHOSPHATE PHOSPHOHYDROLASE"/>
    <property type="match status" value="1"/>
</dbReference>
<evidence type="ECO:0000313" key="3">
    <source>
        <dbReference type="EMBL" id="CBH47079.1"/>
    </source>
</evidence>
<evidence type="ECO:0000313" key="4">
    <source>
        <dbReference type="Proteomes" id="UP000006892"/>
    </source>
</evidence>